<evidence type="ECO:0000313" key="3">
    <source>
        <dbReference type="Proteomes" id="UP000024635"/>
    </source>
</evidence>
<dbReference type="Proteomes" id="UP000024635">
    <property type="component" value="Unassembled WGS sequence"/>
</dbReference>
<evidence type="ECO:0000313" key="2">
    <source>
        <dbReference type="EMBL" id="EYC33826.1"/>
    </source>
</evidence>
<name>A0A016W2J7_9BILA</name>
<comment type="caution">
    <text evidence="2">The sequence shown here is derived from an EMBL/GenBank/DDBJ whole genome shotgun (WGS) entry which is preliminary data.</text>
</comment>
<keyword evidence="3" id="KW-1185">Reference proteome</keyword>
<feature type="chain" id="PRO_5005403967" evidence="1">
    <location>
        <begin position="17"/>
        <end position="176"/>
    </location>
</feature>
<sequence>MFRLATLAVVIAVVYSYGVPQAPPPPPQYNPAPAPQYVPPPQPVYRPIPWYPVYWWNDYYWDSWESSEHDHHHHHHDEDRPSCRNLWTTCEGWLNKSQCRQADISYYYEKNCKKAVIKCNNYGRQMQLVTGDGVFLAAGTPVTKVATCNGRGGWKAETPDNRVVYFDAVRCVTMAR</sequence>
<proteinExistence type="predicted"/>
<protein>
    <submittedName>
        <fullName evidence="2">Uncharacterized protein</fullName>
    </submittedName>
</protein>
<feature type="signal peptide" evidence="1">
    <location>
        <begin position="1"/>
        <end position="16"/>
    </location>
</feature>
<dbReference type="AlphaFoldDB" id="A0A016W2J7"/>
<reference evidence="3" key="1">
    <citation type="journal article" date="2015" name="Nat. Genet.">
        <title>The genome and transcriptome of the zoonotic hookworm Ancylostoma ceylanicum identify infection-specific gene families.</title>
        <authorList>
            <person name="Schwarz E.M."/>
            <person name="Hu Y."/>
            <person name="Antoshechkin I."/>
            <person name="Miller M.M."/>
            <person name="Sternberg P.W."/>
            <person name="Aroian R.V."/>
        </authorList>
    </citation>
    <scope>NUCLEOTIDE SEQUENCE</scope>
    <source>
        <strain evidence="3">HY135</strain>
    </source>
</reference>
<evidence type="ECO:0000256" key="1">
    <source>
        <dbReference type="SAM" id="SignalP"/>
    </source>
</evidence>
<organism evidence="2 3">
    <name type="scientific">Ancylostoma ceylanicum</name>
    <dbReference type="NCBI Taxonomy" id="53326"/>
    <lineage>
        <taxon>Eukaryota</taxon>
        <taxon>Metazoa</taxon>
        <taxon>Ecdysozoa</taxon>
        <taxon>Nematoda</taxon>
        <taxon>Chromadorea</taxon>
        <taxon>Rhabditida</taxon>
        <taxon>Rhabditina</taxon>
        <taxon>Rhabditomorpha</taxon>
        <taxon>Strongyloidea</taxon>
        <taxon>Ancylostomatidae</taxon>
        <taxon>Ancylostomatinae</taxon>
        <taxon>Ancylostoma</taxon>
    </lineage>
</organism>
<gene>
    <name evidence="2" type="primary">Acey_s0001.g112</name>
    <name evidence="2" type="ORF">Y032_0001g112</name>
</gene>
<dbReference type="EMBL" id="JARK01001337">
    <property type="protein sequence ID" value="EYC33826.1"/>
    <property type="molecule type" value="Genomic_DNA"/>
</dbReference>
<keyword evidence="1" id="KW-0732">Signal</keyword>
<accession>A0A016W2J7</accession>
<dbReference type="OrthoDB" id="5901497at2759"/>